<gene>
    <name evidence="1" type="ORF">Sradi_5884000</name>
</gene>
<organism evidence="1">
    <name type="scientific">Sesamum radiatum</name>
    <name type="common">Black benniseed</name>
    <dbReference type="NCBI Taxonomy" id="300843"/>
    <lineage>
        <taxon>Eukaryota</taxon>
        <taxon>Viridiplantae</taxon>
        <taxon>Streptophyta</taxon>
        <taxon>Embryophyta</taxon>
        <taxon>Tracheophyta</taxon>
        <taxon>Spermatophyta</taxon>
        <taxon>Magnoliopsida</taxon>
        <taxon>eudicotyledons</taxon>
        <taxon>Gunneridae</taxon>
        <taxon>Pentapetalae</taxon>
        <taxon>asterids</taxon>
        <taxon>lamiids</taxon>
        <taxon>Lamiales</taxon>
        <taxon>Pedaliaceae</taxon>
        <taxon>Sesamum</taxon>
    </lineage>
</organism>
<name>A0AAW2KS17_SESRA</name>
<reference evidence="1" key="1">
    <citation type="submission" date="2020-06" db="EMBL/GenBank/DDBJ databases">
        <authorList>
            <person name="Li T."/>
            <person name="Hu X."/>
            <person name="Zhang T."/>
            <person name="Song X."/>
            <person name="Zhang H."/>
            <person name="Dai N."/>
            <person name="Sheng W."/>
            <person name="Hou X."/>
            <person name="Wei L."/>
        </authorList>
    </citation>
    <scope>NUCLEOTIDE SEQUENCE</scope>
    <source>
        <strain evidence="1">G02</strain>
        <tissue evidence="1">Leaf</tissue>
    </source>
</reference>
<dbReference type="PANTHER" id="PTHR31286:SF179">
    <property type="entry name" value="RNASE H TYPE-1 DOMAIN-CONTAINING PROTEIN"/>
    <property type="match status" value="1"/>
</dbReference>
<evidence type="ECO:0000313" key="1">
    <source>
        <dbReference type="EMBL" id="KAL0309417.1"/>
    </source>
</evidence>
<dbReference type="EMBL" id="JACGWJ010000027">
    <property type="protein sequence ID" value="KAL0309417.1"/>
    <property type="molecule type" value="Genomic_DNA"/>
</dbReference>
<dbReference type="AlphaFoldDB" id="A0AAW2KS17"/>
<dbReference type="InterPro" id="IPR040256">
    <property type="entry name" value="At4g02000-like"/>
</dbReference>
<dbReference type="PANTHER" id="PTHR31286">
    <property type="entry name" value="GLYCINE-RICH CELL WALL STRUCTURAL PROTEIN 1.8-LIKE"/>
    <property type="match status" value="1"/>
</dbReference>
<reference evidence="1" key="2">
    <citation type="journal article" date="2024" name="Plant">
        <title>Genomic evolution and insights into agronomic trait innovations of Sesamum species.</title>
        <authorList>
            <person name="Miao H."/>
            <person name="Wang L."/>
            <person name="Qu L."/>
            <person name="Liu H."/>
            <person name="Sun Y."/>
            <person name="Le M."/>
            <person name="Wang Q."/>
            <person name="Wei S."/>
            <person name="Zheng Y."/>
            <person name="Lin W."/>
            <person name="Duan Y."/>
            <person name="Cao H."/>
            <person name="Xiong S."/>
            <person name="Wang X."/>
            <person name="Wei L."/>
            <person name="Li C."/>
            <person name="Ma Q."/>
            <person name="Ju M."/>
            <person name="Zhao R."/>
            <person name="Li G."/>
            <person name="Mu C."/>
            <person name="Tian Q."/>
            <person name="Mei H."/>
            <person name="Zhang T."/>
            <person name="Gao T."/>
            <person name="Zhang H."/>
        </authorList>
    </citation>
    <scope>NUCLEOTIDE SEQUENCE</scope>
    <source>
        <strain evidence="1">G02</strain>
    </source>
</reference>
<comment type="caution">
    <text evidence="1">The sequence shown here is derived from an EMBL/GenBank/DDBJ whole genome shotgun (WGS) entry which is preliminary data.</text>
</comment>
<proteinExistence type="predicted"/>
<sequence length="252" mass="28389">MVDIPLRSETGNGASTGVADLPANLGDSLPIAMRWSGNSHMEHLNIEIYITSLSDLESKDSQCGFSNTPAFTSEQESSIVLVWVCFPKLSAHLFHKNALFAVASVMGTPLQIDDFTFNQFELSKARVGIEIDLTKPLVEESDLKINGITIRQKVEYEQVPKYCNICKHVRHDNMECYSKGKEKMAIDECVFIHRYDFVEILPEDVENNVDVHLSEVEDPNIRNVALDDENAGRKCGFSEVFYDLHVSELDKE</sequence>
<protein>
    <recommendedName>
        <fullName evidence="2">DUF4283 domain-containing protein</fullName>
    </recommendedName>
</protein>
<evidence type="ECO:0008006" key="2">
    <source>
        <dbReference type="Google" id="ProtNLM"/>
    </source>
</evidence>
<accession>A0AAW2KS17</accession>